<keyword evidence="1" id="KW-0812">Transmembrane</keyword>
<name>A0A1B6CZY1_9HEMI</name>
<reference evidence="2" key="1">
    <citation type="submission" date="2015-12" db="EMBL/GenBank/DDBJ databases">
        <title>De novo transcriptome assembly of four potential Pierce s Disease insect vectors from Arizona vineyards.</title>
        <authorList>
            <person name="Tassone E.E."/>
        </authorList>
    </citation>
    <scope>NUCLEOTIDE SEQUENCE</scope>
</reference>
<feature type="transmembrane region" description="Helical" evidence="1">
    <location>
        <begin position="73"/>
        <end position="89"/>
    </location>
</feature>
<accession>A0A1B6CZY1</accession>
<evidence type="ECO:0000313" key="3">
    <source>
        <dbReference type="EMBL" id="JAS29236.1"/>
    </source>
</evidence>
<evidence type="ECO:0008006" key="4">
    <source>
        <dbReference type="Google" id="ProtNLM"/>
    </source>
</evidence>
<feature type="transmembrane region" description="Helical" evidence="1">
    <location>
        <begin position="109"/>
        <end position="132"/>
    </location>
</feature>
<dbReference type="EMBL" id="GEDC01008062">
    <property type="protein sequence ID" value="JAS29236.1"/>
    <property type="molecule type" value="Transcribed_RNA"/>
</dbReference>
<gene>
    <name evidence="2" type="ORF">g.11786</name>
    <name evidence="3" type="ORF">g.11787</name>
</gene>
<dbReference type="EMBL" id="GEDC01018393">
    <property type="protein sequence ID" value="JAS18905.1"/>
    <property type="molecule type" value="Transcribed_RNA"/>
</dbReference>
<dbReference type="AlphaFoldDB" id="A0A1B6CZY1"/>
<keyword evidence="1" id="KW-1133">Transmembrane helix</keyword>
<feature type="transmembrane region" description="Helical" evidence="1">
    <location>
        <begin position="245"/>
        <end position="265"/>
    </location>
</feature>
<evidence type="ECO:0000256" key="1">
    <source>
        <dbReference type="SAM" id="Phobius"/>
    </source>
</evidence>
<feature type="transmembrane region" description="Helical" evidence="1">
    <location>
        <begin position="358"/>
        <end position="380"/>
    </location>
</feature>
<feature type="transmembrane region" description="Helical" evidence="1">
    <location>
        <begin position="39"/>
        <end position="61"/>
    </location>
</feature>
<organism evidence="2">
    <name type="scientific">Clastoptera arizonana</name>
    <name type="common">Arizona spittle bug</name>
    <dbReference type="NCBI Taxonomy" id="38151"/>
    <lineage>
        <taxon>Eukaryota</taxon>
        <taxon>Metazoa</taxon>
        <taxon>Ecdysozoa</taxon>
        <taxon>Arthropoda</taxon>
        <taxon>Hexapoda</taxon>
        <taxon>Insecta</taxon>
        <taxon>Pterygota</taxon>
        <taxon>Neoptera</taxon>
        <taxon>Paraneoptera</taxon>
        <taxon>Hemiptera</taxon>
        <taxon>Auchenorrhyncha</taxon>
        <taxon>Cercopoidea</taxon>
        <taxon>Clastopteridae</taxon>
        <taxon>Clastoptera</taxon>
    </lineage>
</organism>
<protein>
    <recommendedName>
        <fullName evidence="4">Vacuole membrane protein 1</fullName>
    </recommendedName>
</protein>
<proteinExistence type="predicted"/>
<evidence type="ECO:0000313" key="2">
    <source>
        <dbReference type="EMBL" id="JAS18905.1"/>
    </source>
</evidence>
<sequence>MGSGNKRDTLRERKILSNSQKVSKSSDSHRLKDDLDKLVVWRSPFLTTYYFVLEVGVLLQMLWSKMYDHKKKLLSSVAIFILLFVLSQIKGPHQATLQYLWGRFSWSMYWMGLGVLSSIGLGTGLHTFVMYLGPHIASVTLAGYECGGLNFPEPPYPQQIICPSQIDPRWVVSVWNIMWKVRLESIMWGAGTALGELPPYFMARASKRSGAKENDLQELENLQSMDSNSDDVNFIDRMKLMVQVLIQKVGFFGILACASIPNPLFDLAGIMCGHFEVPFWTFFGATLLGKAVIKMMLQKFFVIVAFSDTLMERLLDSCSYVPILGPFFQTTVSQLLAKQKAKLYNPTDSSSDRSIFELGFQLFIISMILYFIVSIINSFAQTNYKKSKNKRLNFNSKKISKD</sequence>
<keyword evidence="1" id="KW-0472">Membrane</keyword>